<keyword evidence="11" id="KW-1185">Reference proteome</keyword>
<dbReference type="InterPro" id="IPR042529">
    <property type="entry name" value="IF_2B-like_C"/>
</dbReference>
<sequence>MGPQDEGRAPVVALPSEVEAALEILAKQLRQEPLVQSSLVAMNTAKLLRTVVSKMAIQGMDVCLEAIRIVGRRLHRASELAFVVENTVRRVLRIAREEFQLALLRHQRERQSTEGLRTDESAVPVNIASEFAQLSTSDSFRRNLADIMDGDEMRQGVNTISAVCRSARKAMIEAVLEYENEIETTSDNIVEQALAHIHANEVILTYGWSVTVELFLLEAAKKRHFEVIVAEAAPSCKGQGLARKLASTAENGGSLDVTVIPDSAVFAIMSRVHKVVVGAHAVMANGALLTASGVHLMLGAAKMHAKPVIACAGMYKLTPLFPHDRIALNDLLSPESVASYAEVAHLDNVKVISPAFDVVPPEFVTLLITNTGGYNPSYIYRLLRDYYDDIDVQL</sequence>
<evidence type="ECO:0000256" key="2">
    <source>
        <dbReference type="ARBA" id="ARBA00007251"/>
    </source>
</evidence>
<evidence type="ECO:0000313" key="11">
    <source>
        <dbReference type="Proteomes" id="UP000324585"/>
    </source>
</evidence>
<keyword evidence="3" id="KW-0963">Cytoplasm</keyword>
<evidence type="ECO:0000256" key="3">
    <source>
        <dbReference type="ARBA" id="ARBA00022490"/>
    </source>
</evidence>
<protein>
    <recommendedName>
        <fullName evidence="6">Translation initiation factor eIF2B subunit beta</fullName>
    </recommendedName>
    <alternativeName>
        <fullName evidence="7">eIF2B GDP-GTP exchange factor subunit beta</fullName>
    </alternativeName>
</protein>
<dbReference type="GO" id="GO:0005851">
    <property type="term" value="C:eukaryotic translation initiation factor 2B complex"/>
    <property type="evidence" value="ECO:0007669"/>
    <property type="project" value="TreeGrafter"/>
</dbReference>
<dbReference type="GO" id="GO:0003743">
    <property type="term" value="F:translation initiation factor activity"/>
    <property type="evidence" value="ECO:0007669"/>
    <property type="project" value="UniProtKB-KW"/>
</dbReference>
<dbReference type="EMBL" id="VRMN01000003">
    <property type="protein sequence ID" value="KAA8495969.1"/>
    <property type="molecule type" value="Genomic_DNA"/>
</dbReference>
<dbReference type="Gene3D" id="3.40.50.10470">
    <property type="entry name" value="Translation initiation factor eif-2b, domain 2"/>
    <property type="match status" value="1"/>
</dbReference>
<comment type="subunit">
    <text evidence="8">Component of the translation initiation factor 2B (eIF2B) complex which is a heterodecamer of two sets of five different subunits: alpha, beta, gamma, delta and epsilon. Subunits alpha, beta and delta comprise a regulatory subcomplex and subunits epsilon and gamma comprise a catalytic subcomplex. Within the complex, the hexameric regulatory complex resides at the center, with the two heterodimeric catalytic subcomplexes bound on opposite sides.</text>
</comment>
<comment type="caution">
    <text evidence="10">The sequence shown here is derived from an EMBL/GenBank/DDBJ whole genome shotgun (WGS) entry which is preliminary data.</text>
</comment>
<dbReference type="Pfam" id="PF01008">
    <property type="entry name" value="IF-2B"/>
    <property type="match status" value="1"/>
</dbReference>
<evidence type="ECO:0000256" key="5">
    <source>
        <dbReference type="ARBA" id="ARBA00022917"/>
    </source>
</evidence>
<dbReference type="GO" id="GO:0005085">
    <property type="term" value="F:guanyl-nucleotide exchange factor activity"/>
    <property type="evidence" value="ECO:0007669"/>
    <property type="project" value="TreeGrafter"/>
</dbReference>
<evidence type="ECO:0000256" key="8">
    <source>
        <dbReference type="ARBA" id="ARBA00046432"/>
    </source>
</evidence>
<evidence type="ECO:0000313" key="10">
    <source>
        <dbReference type="EMBL" id="KAA8495969.1"/>
    </source>
</evidence>
<dbReference type="Proteomes" id="UP000324585">
    <property type="component" value="Unassembled WGS sequence"/>
</dbReference>
<comment type="similarity">
    <text evidence="2 9">Belongs to the eIF-2B alpha/beta/delta subunits family.</text>
</comment>
<dbReference type="PANTHER" id="PTHR45859:SF1">
    <property type="entry name" value="TRANSLATION INITIATION FACTOR EIF-2B SUBUNIT BETA"/>
    <property type="match status" value="1"/>
</dbReference>
<dbReference type="SUPFAM" id="SSF100950">
    <property type="entry name" value="NagB/RpiA/CoA transferase-like"/>
    <property type="match status" value="1"/>
</dbReference>
<keyword evidence="4 10" id="KW-0396">Initiation factor</keyword>
<keyword evidence="5" id="KW-0648">Protein biosynthesis</keyword>
<evidence type="ECO:0000256" key="6">
    <source>
        <dbReference type="ARBA" id="ARBA00044122"/>
    </source>
</evidence>
<dbReference type="InterPro" id="IPR000649">
    <property type="entry name" value="IF-2B-related"/>
</dbReference>
<evidence type="ECO:0000256" key="1">
    <source>
        <dbReference type="ARBA" id="ARBA00004514"/>
    </source>
</evidence>
<dbReference type="GO" id="GO:0005829">
    <property type="term" value="C:cytosol"/>
    <property type="evidence" value="ECO:0007669"/>
    <property type="project" value="UniProtKB-SubCell"/>
</dbReference>
<name>A0A5J4YWK3_PORPP</name>
<reference evidence="11" key="1">
    <citation type="journal article" date="2019" name="Nat. Commun.">
        <title>Expansion of phycobilisome linker gene families in mesophilic red algae.</title>
        <authorList>
            <person name="Lee J."/>
            <person name="Kim D."/>
            <person name="Bhattacharya D."/>
            <person name="Yoon H.S."/>
        </authorList>
    </citation>
    <scope>NUCLEOTIDE SEQUENCE [LARGE SCALE GENOMIC DNA]</scope>
    <source>
        <strain evidence="11">CCMP 1328</strain>
    </source>
</reference>
<dbReference type="InterPro" id="IPR037171">
    <property type="entry name" value="NagB/RpiA_transferase-like"/>
</dbReference>
<accession>A0A5J4YWK3</accession>
<dbReference type="PANTHER" id="PTHR45859">
    <property type="entry name" value="TRANSLATION INITIATION FACTOR EIF-2B SUBUNIT BETA"/>
    <property type="match status" value="1"/>
</dbReference>
<dbReference type="AlphaFoldDB" id="A0A5J4YWK3"/>
<evidence type="ECO:0000256" key="7">
    <source>
        <dbReference type="ARBA" id="ARBA00044228"/>
    </source>
</evidence>
<gene>
    <name evidence="10" type="ORF">FVE85_2124</name>
</gene>
<proteinExistence type="inferred from homology"/>
<dbReference type="OrthoDB" id="269919at2759"/>
<dbReference type="InterPro" id="IPR051855">
    <property type="entry name" value="eIF2B_beta_subunit"/>
</dbReference>
<evidence type="ECO:0000256" key="9">
    <source>
        <dbReference type="RuleBase" id="RU003814"/>
    </source>
</evidence>
<organism evidence="10 11">
    <name type="scientific">Porphyridium purpureum</name>
    <name type="common">Red alga</name>
    <name type="synonym">Porphyridium cruentum</name>
    <dbReference type="NCBI Taxonomy" id="35688"/>
    <lineage>
        <taxon>Eukaryota</taxon>
        <taxon>Rhodophyta</taxon>
        <taxon>Bangiophyceae</taxon>
        <taxon>Porphyridiales</taxon>
        <taxon>Porphyridiaceae</taxon>
        <taxon>Porphyridium</taxon>
    </lineage>
</organism>
<comment type="subcellular location">
    <subcellularLocation>
        <location evidence="1">Cytoplasm</location>
        <location evidence="1">Cytosol</location>
    </subcellularLocation>
</comment>
<evidence type="ECO:0000256" key="4">
    <source>
        <dbReference type="ARBA" id="ARBA00022540"/>
    </source>
</evidence>
<dbReference type="OMA" id="SHSCAVA"/>